<dbReference type="PROSITE" id="PS51898">
    <property type="entry name" value="TYR_RECOMBINASE"/>
    <property type="match status" value="1"/>
</dbReference>
<accession>A0A172U191</accession>
<dbReference type="GO" id="GO:0005737">
    <property type="term" value="C:cytoplasm"/>
    <property type="evidence" value="ECO:0007669"/>
    <property type="project" value="UniProtKB-SubCell"/>
</dbReference>
<keyword evidence="7" id="KW-0233">DNA recombination</keyword>
<keyword evidence="6 9" id="KW-0238">DNA-binding</keyword>
<dbReference type="InterPro" id="IPR044068">
    <property type="entry name" value="CB"/>
</dbReference>
<dbReference type="PROSITE" id="PS51900">
    <property type="entry name" value="CB"/>
    <property type="match status" value="1"/>
</dbReference>
<comment type="subcellular location">
    <subcellularLocation>
        <location evidence="1">Cytoplasm</location>
    </subcellularLocation>
</comment>
<dbReference type="SUPFAM" id="SSF56349">
    <property type="entry name" value="DNA breaking-rejoining enzymes"/>
    <property type="match status" value="1"/>
</dbReference>
<dbReference type="Gene3D" id="1.10.443.10">
    <property type="entry name" value="Intergrase catalytic core"/>
    <property type="match status" value="1"/>
</dbReference>
<dbReference type="GO" id="GO:0015074">
    <property type="term" value="P:DNA integration"/>
    <property type="evidence" value="ECO:0007669"/>
    <property type="project" value="UniProtKB-KW"/>
</dbReference>
<keyword evidence="5" id="KW-0229">DNA integration</keyword>
<evidence type="ECO:0000256" key="6">
    <source>
        <dbReference type="ARBA" id="ARBA00023125"/>
    </source>
</evidence>
<dbReference type="GO" id="GO:0006310">
    <property type="term" value="P:DNA recombination"/>
    <property type="evidence" value="ECO:0007669"/>
    <property type="project" value="UniProtKB-KW"/>
</dbReference>
<dbReference type="Pfam" id="PF00589">
    <property type="entry name" value="Phage_integrase"/>
    <property type="match status" value="1"/>
</dbReference>
<dbReference type="Pfam" id="PF02899">
    <property type="entry name" value="Phage_int_SAM_1"/>
    <property type="match status" value="1"/>
</dbReference>
<feature type="domain" description="Tyr recombinase" evidence="10">
    <location>
        <begin position="110"/>
        <end position="292"/>
    </location>
</feature>
<dbReference type="RefSeq" id="WP_066407885.1">
    <property type="nucleotide sequence ID" value="NZ_CP011390.1"/>
</dbReference>
<dbReference type="GO" id="GO:0007059">
    <property type="term" value="P:chromosome segregation"/>
    <property type="evidence" value="ECO:0007669"/>
    <property type="project" value="UniProtKB-KW"/>
</dbReference>
<keyword evidence="4" id="KW-0159">Chromosome partition</keyword>
<feature type="domain" description="Core-binding (CB)" evidence="11">
    <location>
        <begin position="2"/>
        <end position="89"/>
    </location>
</feature>
<evidence type="ECO:0000256" key="7">
    <source>
        <dbReference type="ARBA" id="ARBA00023172"/>
    </source>
</evidence>
<reference evidence="12 13" key="2">
    <citation type="journal article" date="2016" name="Int. J. Syst. Evol. Microbiol.">
        <title>Flavisolibacter tropicus sp. nov., isolated from tropical soil.</title>
        <authorList>
            <person name="Lee J.J."/>
            <person name="Kang M.S."/>
            <person name="Kim G.S."/>
            <person name="Lee C.S."/>
            <person name="Lim S."/>
            <person name="Lee J."/>
            <person name="Roh S.H."/>
            <person name="Kang H."/>
            <person name="Ha J.M."/>
            <person name="Bae S."/>
            <person name="Jung H.Y."/>
            <person name="Kim M.K."/>
        </authorList>
    </citation>
    <scope>NUCLEOTIDE SEQUENCE [LARGE SCALE GENOMIC DNA]</scope>
    <source>
        <strain evidence="12 13">LCS9</strain>
    </source>
</reference>
<dbReference type="KEGG" id="fla:SY85_22255"/>
<evidence type="ECO:0000256" key="9">
    <source>
        <dbReference type="PROSITE-ProRule" id="PRU01248"/>
    </source>
</evidence>
<evidence type="ECO:0000259" key="11">
    <source>
        <dbReference type="PROSITE" id="PS51900"/>
    </source>
</evidence>
<evidence type="ECO:0000256" key="3">
    <source>
        <dbReference type="ARBA" id="ARBA00022618"/>
    </source>
</evidence>
<proteinExistence type="predicted"/>
<evidence type="ECO:0000259" key="10">
    <source>
        <dbReference type="PROSITE" id="PS51898"/>
    </source>
</evidence>
<dbReference type="InterPro" id="IPR011010">
    <property type="entry name" value="DNA_brk_join_enz"/>
</dbReference>
<dbReference type="InterPro" id="IPR010998">
    <property type="entry name" value="Integrase_recombinase_N"/>
</dbReference>
<dbReference type="InterPro" id="IPR002104">
    <property type="entry name" value="Integrase_catalytic"/>
</dbReference>
<dbReference type="STRING" id="1492898.SY85_22255"/>
<evidence type="ECO:0000256" key="4">
    <source>
        <dbReference type="ARBA" id="ARBA00022829"/>
    </source>
</evidence>
<evidence type="ECO:0000256" key="5">
    <source>
        <dbReference type="ARBA" id="ARBA00022908"/>
    </source>
</evidence>
<dbReference type="Gene3D" id="1.10.150.130">
    <property type="match status" value="1"/>
</dbReference>
<keyword evidence="8" id="KW-0131">Cell cycle</keyword>
<evidence type="ECO:0000313" key="12">
    <source>
        <dbReference type="EMBL" id="ANE52793.1"/>
    </source>
</evidence>
<gene>
    <name evidence="12" type="ORF">SY85_22255</name>
</gene>
<reference evidence="13" key="1">
    <citation type="submission" date="2015-01" db="EMBL/GenBank/DDBJ databases">
        <title>Flavisolibacter sp./LCS9/ whole genome sequencing.</title>
        <authorList>
            <person name="Kim M.K."/>
            <person name="Srinivasan S."/>
            <person name="Lee J.-J."/>
        </authorList>
    </citation>
    <scope>NUCLEOTIDE SEQUENCE [LARGE SCALE GENOMIC DNA]</scope>
    <source>
        <strain evidence="13">LCS9</strain>
    </source>
</reference>
<sequence length="298" mass="34113">MAIAHPIIQPFLDYLKFEKRFSQHTILAYENDLTAFWDFIITQYGELKLSEISHLYIRTWLASLKDAGLTAKSINRKISTLKSYFKYNMKVGEVEQSPMVKIIAPKNEKRLPQFVADKDINTLFQHVEFPDNWQGKTEYLLLSIFYQTGMRLSELINLKESSISYYNQTIRVLGKGSKERVLPVSGELLALIKSYCAEKVALDKGNTENLLVTEKGKPLAPRQVYSMVKKYLSQVTTIEKRSPHVLRHTFATHLVNNGADLNAIKEMLGHSSLAATQVYTHNTIEKLKNIHQKAHPKA</sequence>
<keyword evidence="3" id="KW-0132">Cell division</keyword>
<evidence type="ECO:0000313" key="13">
    <source>
        <dbReference type="Proteomes" id="UP000077177"/>
    </source>
</evidence>
<dbReference type="GO" id="GO:0003677">
    <property type="term" value="F:DNA binding"/>
    <property type="evidence" value="ECO:0007669"/>
    <property type="project" value="UniProtKB-UniRule"/>
</dbReference>
<dbReference type="OrthoDB" id="9801717at2"/>
<dbReference type="PANTHER" id="PTHR30349:SF77">
    <property type="entry name" value="TYROSINE RECOMBINASE XERC"/>
    <property type="match status" value="1"/>
</dbReference>
<dbReference type="Proteomes" id="UP000077177">
    <property type="component" value="Chromosome"/>
</dbReference>
<evidence type="ECO:0000256" key="8">
    <source>
        <dbReference type="ARBA" id="ARBA00023306"/>
    </source>
</evidence>
<dbReference type="InterPro" id="IPR050090">
    <property type="entry name" value="Tyrosine_recombinase_XerCD"/>
</dbReference>
<evidence type="ECO:0000256" key="2">
    <source>
        <dbReference type="ARBA" id="ARBA00022490"/>
    </source>
</evidence>
<evidence type="ECO:0000256" key="1">
    <source>
        <dbReference type="ARBA" id="ARBA00004496"/>
    </source>
</evidence>
<organism evidence="12 13">
    <name type="scientific">Flavisolibacter tropicus</name>
    <dbReference type="NCBI Taxonomy" id="1492898"/>
    <lineage>
        <taxon>Bacteria</taxon>
        <taxon>Pseudomonadati</taxon>
        <taxon>Bacteroidota</taxon>
        <taxon>Chitinophagia</taxon>
        <taxon>Chitinophagales</taxon>
        <taxon>Chitinophagaceae</taxon>
        <taxon>Flavisolibacter</taxon>
    </lineage>
</organism>
<dbReference type="AlphaFoldDB" id="A0A172U191"/>
<dbReference type="PATRIC" id="fig|1492898.3.peg.4832"/>
<name>A0A172U191_9BACT</name>
<protein>
    <submittedName>
        <fullName evidence="12">Integrase</fullName>
    </submittedName>
</protein>
<dbReference type="InterPro" id="IPR013762">
    <property type="entry name" value="Integrase-like_cat_sf"/>
</dbReference>
<keyword evidence="2" id="KW-0963">Cytoplasm</keyword>
<dbReference type="PANTHER" id="PTHR30349">
    <property type="entry name" value="PHAGE INTEGRASE-RELATED"/>
    <property type="match status" value="1"/>
</dbReference>
<keyword evidence="13" id="KW-1185">Reference proteome</keyword>
<dbReference type="InterPro" id="IPR004107">
    <property type="entry name" value="Integrase_SAM-like_N"/>
</dbReference>
<dbReference type="EMBL" id="CP011390">
    <property type="protein sequence ID" value="ANE52793.1"/>
    <property type="molecule type" value="Genomic_DNA"/>
</dbReference>
<dbReference type="GO" id="GO:0051301">
    <property type="term" value="P:cell division"/>
    <property type="evidence" value="ECO:0007669"/>
    <property type="project" value="UniProtKB-KW"/>
</dbReference>